<gene>
    <name evidence="1" type="ORF">IPJ48_04090</name>
</gene>
<dbReference type="Proteomes" id="UP000886602">
    <property type="component" value="Unassembled WGS sequence"/>
</dbReference>
<dbReference type="EMBL" id="JADJNC010000006">
    <property type="protein sequence ID" value="MBK7422326.1"/>
    <property type="molecule type" value="Genomic_DNA"/>
</dbReference>
<organism evidence="1 2">
    <name type="scientific">Candidatus Propionivibrio dominans</name>
    <dbReference type="NCBI Taxonomy" id="2954373"/>
    <lineage>
        <taxon>Bacteria</taxon>
        <taxon>Pseudomonadati</taxon>
        <taxon>Pseudomonadota</taxon>
        <taxon>Betaproteobacteria</taxon>
        <taxon>Rhodocyclales</taxon>
        <taxon>Rhodocyclaceae</taxon>
        <taxon>Propionivibrio</taxon>
    </lineage>
</organism>
<sequence length="57" mass="6630">MQKRGEEVQYWYQNMSFISNMSQFERSFEQDGSGLSCWMSKSFVNVITWPGLAVVLA</sequence>
<dbReference type="AlphaFoldDB" id="A0A9D7I6K1"/>
<reference evidence="1" key="1">
    <citation type="submission" date="2020-10" db="EMBL/GenBank/DDBJ databases">
        <title>Connecting structure to function with the recovery of over 1000 high-quality activated sludge metagenome-assembled genomes encoding full-length rRNA genes using long-read sequencing.</title>
        <authorList>
            <person name="Singleton C.M."/>
            <person name="Petriglieri F."/>
            <person name="Kristensen J.M."/>
            <person name="Kirkegaard R.H."/>
            <person name="Michaelsen T.Y."/>
            <person name="Andersen M.H."/>
            <person name="Karst S.M."/>
            <person name="Dueholm M.S."/>
            <person name="Nielsen P.H."/>
            <person name="Albertsen M."/>
        </authorList>
    </citation>
    <scope>NUCLEOTIDE SEQUENCE</scope>
    <source>
        <strain evidence="1">EsbW_18-Q3-R4-48_MAXAC.044</strain>
    </source>
</reference>
<name>A0A9D7I6K1_9RHOO</name>
<proteinExistence type="predicted"/>
<accession>A0A9D7I6K1</accession>
<evidence type="ECO:0000313" key="1">
    <source>
        <dbReference type="EMBL" id="MBK7422326.1"/>
    </source>
</evidence>
<protein>
    <submittedName>
        <fullName evidence="1">Uncharacterized protein</fullName>
    </submittedName>
</protein>
<comment type="caution">
    <text evidence="1">The sequence shown here is derived from an EMBL/GenBank/DDBJ whole genome shotgun (WGS) entry which is preliminary data.</text>
</comment>
<evidence type="ECO:0000313" key="2">
    <source>
        <dbReference type="Proteomes" id="UP000886602"/>
    </source>
</evidence>